<dbReference type="KEGG" id="schv:BRCON_0134"/>
<evidence type="ECO:0000313" key="4">
    <source>
        <dbReference type="EMBL" id="AXA34911.1"/>
    </source>
</evidence>
<dbReference type="Gene3D" id="1.20.120.450">
    <property type="entry name" value="dinb family like domain"/>
    <property type="match status" value="1"/>
</dbReference>
<dbReference type="EMBL" id="CP030759">
    <property type="protein sequence ID" value="AXA34911.1"/>
    <property type="molecule type" value="Genomic_DNA"/>
</dbReference>
<comment type="similarity">
    <text evidence="1">Belongs to the DinB family.</text>
</comment>
<feature type="binding site" evidence="3">
    <location>
        <position position="129"/>
    </location>
    <ligand>
        <name>a divalent metal cation</name>
        <dbReference type="ChEBI" id="CHEBI:60240"/>
    </ligand>
</feature>
<gene>
    <name evidence="4" type="ORF">BRCON_0134</name>
</gene>
<dbReference type="Pfam" id="PF05163">
    <property type="entry name" value="DinB"/>
    <property type="match status" value="1"/>
</dbReference>
<dbReference type="InterPro" id="IPR007837">
    <property type="entry name" value="DinB"/>
</dbReference>
<evidence type="ECO:0000313" key="5">
    <source>
        <dbReference type="Proteomes" id="UP000262583"/>
    </source>
</evidence>
<evidence type="ECO:0000256" key="1">
    <source>
        <dbReference type="ARBA" id="ARBA00008635"/>
    </source>
</evidence>
<keyword evidence="2 3" id="KW-0479">Metal-binding</keyword>
<dbReference type="GO" id="GO:0046872">
    <property type="term" value="F:metal ion binding"/>
    <property type="evidence" value="ECO:0007669"/>
    <property type="project" value="UniProtKB-KW"/>
</dbReference>
<name>A0A2Z4Y139_SUMC1</name>
<evidence type="ECO:0008006" key="6">
    <source>
        <dbReference type="Google" id="ProtNLM"/>
    </source>
</evidence>
<sequence>MNAREQLLKRFMLEALRTLRLVRIFTDRDLSIRPAEGSMSTAELIEHIAASQNFTRGLFAEPTPTTELFRRPYDVSNAAIAAQVLAQSIQEVRKAIEQCPEEWLEQRIAPFGPDWELSRVELAHLMVDHEIHHRGQLYVYARIAGHEPPVLYAPVSEEVLEL</sequence>
<dbReference type="Proteomes" id="UP000262583">
    <property type="component" value="Chromosome"/>
</dbReference>
<dbReference type="InterPro" id="IPR034660">
    <property type="entry name" value="DinB/YfiT-like"/>
</dbReference>
<protein>
    <recommendedName>
        <fullName evidence="6">DinB family protein</fullName>
    </recommendedName>
</protein>
<evidence type="ECO:0000256" key="2">
    <source>
        <dbReference type="ARBA" id="ARBA00022723"/>
    </source>
</evidence>
<feature type="binding site" evidence="3">
    <location>
        <position position="47"/>
    </location>
    <ligand>
        <name>a divalent metal cation</name>
        <dbReference type="ChEBI" id="CHEBI:60240"/>
    </ligand>
</feature>
<feature type="binding site" evidence="3">
    <location>
        <position position="133"/>
    </location>
    <ligand>
        <name>a divalent metal cation</name>
        <dbReference type="ChEBI" id="CHEBI:60240"/>
    </ligand>
</feature>
<accession>A0A2Z4Y139</accession>
<evidence type="ECO:0000256" key="3">
    <source>
        <dbReference type="PIRSR" id="PIRSR607837-1"/>
    </source>
</evidence>
<dbReference type="AlphaFoldDB" id="A0A2Z4Y139"/>
<dbReference type="SUPFAM" id="SSF109854">
    <property type="entry name" value="DinB/YfiT-like putative metalloenzymes"/>
    <property type="match status" value="1"/>
</dbReference>
<proteinExistence type="inferred from homology"/>
<reference evidence="4 5" key="1">
    <citation type="submission" date="2018-05" db="EMBL/GenBank/DDBJ databases">
        <title>A metagenomic window into the 2 km-deep terrestrial subsurface aquifer revealed taxonomically and functionally diverse microbial community comprising novel uncultured bacterial lineages.</title>
        <authorList>
            <person name="Kadnikov V.V."/>
            <person name="Mardanov A.V."/>
            <person name="Beletsky A.V."/>
            <person name="Banks D."/>
            <person name="Pimenov N.V."/>
            <person name="Frank Y.A."/>
            <person name="Karnachuk O.V."/>
            <person name="Ravin N.V."/>
        </authorList>
    </citation>
    <scope>NUCLEOTIDE SEQUENCE [LARGE SCALE GENOMIC DNA]</scope>
    <source>
        <strain evidence="4">BY</strain>
    </source>
</reference>
<organism evidence="4 5">
    <name type="scientific">Sumerlaea chitinivorans</name>
    <dbReference type="NCBI Taxonomy" id="2250252"/>
    <lineage>
        <taxon>Bacteria</taxon>
        <taxon>Candidatus Sumerlaeota</taxon>
        <taxon>Candidatus Sumerlaeia</taxon>
        <taxon>Candidatus Sumerlaeales</taxon>
        <taxon>Candidatus Sumerlaeaceae</taxon>
        <taxon>Candidatus Sumerlaea</taxon>
    </lineage>
</organism>